<evidence type="ECO:0000256" key="7">
    <source>
        <dbReference type="ARBA" id="ARBA00023288"/>
    </source>
</evidence>
<evidence type="ECO:0000259" key="9">
    <source>
        <dbReference type="Pfam" id="PF01514"/>
    </source>
</evidence>
<evidence type="ECO:0000256" key="3">
    <source>
        <dbReference type="ARBA" id="ARBA00022729"/>
    </source>
</evidence>
<comment type="similarity">
    <text evidence="2">Belongs to the YscJ lipoprotein family.</text>
</comment>
<evidence type="ECO:0000256" key="8">
    <source>
        <dbReference type="SAM" id="Phobius"/>
    </source>
</evidence>
<dbReference type="InterPro" id="IPR003282">
    <property type="entry name" value="T3SS_SctJ"/>
</dbReference>
<dbReference type="Proteomes" id="UP000315369">
    <property type="component" value="Unassembled WGS sequence"/>
</dbReference>
<gene>
    <name evidence="10" type="ORF">FJV41_47505</name>
</gene>
<dbReference type="PANTHER" id="PTHR30046">
    <property type="entry name" value="FLAGELLAR M-RING PROTEIN"/>
    <property type="match status" value="1"/>
</dbReference>
<organism evidence="10 11">
    <name type="scientific">Myxococcus llanfairpwllgwyngyllgogerychwyrndrobwllllantysiliogogogochensis</name>
    <dbReference type="NCBI Taxonomy" id="2590453"/>
    <lineage>
        <taxon>Bacteria</taxon>
        <taxon>Pseudomonadati</taxon>
        <taxon>Myxococcota</taxon>
        <taxon>Myxococcia</taxon>
        <taxon>Myxococcales</taxon>
        <taxon>Cystobacterineae</taxon>
        <taxon>Myxococcaceae</taxon>
        <taxon>Myxococcus</taxon>
    </lineage>
</organism>
<keyword evidence="8" id="KW-1133">Transmembrane helix</keyword>
<keyword evidence="5" id="KW-0564">Palmitate</keyword>
<comment type="caution">
    <text evidence="10">The sequence shown here is derived from an EMBL/GenBank/DDBJ whole genome shotgun (WGS) entry which is preliminary data.</text>
</comment>
<evidence type="ECO:0000256" key="1">
    <source>
        <dbReference type="ARBA" id="ARBA00004459"/>
    </source>
</evidence>
<keyword evidence="11" id="KW-1185">Reference proteome</keyword>
<keyword evidence="6" id="KW-0998">Cell outer membrane</keyword>
<evidence type="ECO:0000256" key="4">
    <source>
        <dbReference type="ARBA" id="ARBA00023136"/>
    </source>
</evidence>
<dbReference type="Pfam" id="PF01514">
    <property type="entry name" value="YscJ_FliF"/>
    <property type="match status" value="1"/>
</dbReference>
<keyword evidence="7" id="KW-0449">Lipoprotein</keyword>
<evidence type="ECO:0000256" key="5">
    <source>
        <dbReference type="ARBA" id="ARBA00023139"/>
    </source>
</evidence>
<sequence>MIRRPQAFAAPLLALVLVTGCHIELQHELSEADANEIYVLLSKNGINAKKEKEEGGNEVRFMITVPKTDAAEAAELLKLNSLPRPVEKGLSHFAKGSMVPTATEERAMLLKAMAGEVSNALNQIDGVLEARAIVSVPENNDLTQPENKPLPSASVFIKYRIVEGGKAPIEVAAVKAFVATAVPEMRPEAVTVLMTAAQGPKAEKTDENRQQDVLGLRMTASSASQFKIMLVGAFVLILAMMGLTGWSFMRSPGGAPAARGTRPRVRPPEA</sequence>
<dbReference type="PANTHER" id="PTHR30046:SF2">
    <property type="entry name" value="YOP PROTEINS TRANSLOCATION LIPOPROTEIN J"/>
    <property type="match status" value="1"/>
</dbReference>
<dbReference type="GO" id="GO:0009279">
    <property type="term" value="C:cell outer membrane"/>
    <property type="evidence" value="ECO:0007669"/>
    <property type="project" value="UniProtKB-SubCell"/>
</dbReference>
<dbReference type="InterPro" id="IPR045851">
    <property type="entry name" value="AMP-bd_C_sf"/>
</dbReference>
<protein>
    <submittedName>
        <fullName evidence="10">Type III secretion protein</fullName>
    </submittedName>
</protein>
<name>A0A540WKA7_9BACT</name>
<keyword evidence="4 8" id="KW-0472">Membrane</keyword>
<evidence type="ECO:0000256" key="6">
    <source>
        <dbReference type="ARBA" id="ARBA00023237"/>
    </source>
</evidence>
<dbReference type="PROSITE" id="PS51257">
    <property type="entry name" value="PROKAR_LIPOPROTEIN"/>
    <property type="match status" value="1"/>
</dbReference>
<feature type="transmembrane region" description="Helical" evidence="8">
    <location>
        <begin position="228"/>
        <end position="249"/>
    </location>
</feature>
<dbReference type="RefSeq" id="WP_141649240.1">
    <property type="nucleotide sequence ID" value="NZ_VIFM01000426.1"/>
</dbReference>
<dbReference type="Gene3D" id="3.30.70.1530">
    <property type="entry name" value="Hypothetical protein rpa1041"/>
    <property type="match status" value="1"/>
</dbReference>
<evidence type="ECO:0000256" key="2">
    <source>
        <dbReference type="ARBA" id="ARBA00009509"/>
    </source>
</evidence>
<comment type="subcellular location">
    <subcellularLocation>
        <location evidence="1">Cell outer membrane</location>
        <topology evidence="1">Lipid-anchor</topology>
    </subcellularLocation>
</comment>
<dbReference type="InterPro" id="IPR006182">
    <property type="entry name" value="FliF_N_dom"/>
</dbReference>
<dbReference type="OrthoDB" id="5502773at2"/>
<dbReference type="AlphaFoldDB" id="A0A540WKA7"/>
<dbReference type="GO" id="GO:0009306">
    <property type="term" value="P:protein secretion"/>
    <property type="evidence" value="ECO:0007669"/>
    <property type="project" value="InterPro"/>
</dbReference>
<reference evidence="10 11" key="1">
    <citation type="submission" date="2019-06" db="EMBL/GenBank/DDBJ databases">
        <authorList>
            <person name="Livingstone P."/>
            <person name="Whitworth D."/>
        </authorList>
    </citation>
    <scope>NUCLEOTIDE SEQUENCE [LARGE SCALE GENOMIC DNA]</scope>
    <source>
        <strain evidence="10 11">AM401</strain>
    </source>
</reference>
<proteinExistence type="inferred from homology"/>
<keyword evidence="3" id="KW-0732">Signal</keyword>
<dbReference type="EMBL" id="VIFM01000426">
    <property type="protein sequence ID" value="TQF08894.1"/>
    <property type="molecule type" value="Genomic_DNA"/>
</dbReference>
<keyword evidence="8" id="KW-0812">Transmembrane</keyword>
<dbReference type="InterPro" id="IPR043427">
    <property type="entry name" value="YscJ/FliF"/>
</dbReference>
<dbReference type="PRINTS" id="PR01338">
    <property type="entry name" value="TYPE3OMKPROT"/>
</dbReference>
<dbReference type="Gene3D" id="3.30.300.30">
    <property type="match status" value="1"/>
</dbReference>
<accession>A0A540WKA7</accession>
<feature type="domain" description="Flagellar M-ring N-terminal" evidence="9">
    <location>
        <begin position="25"/>
        <end position="196"/>
    </location>
</feature>
<evidence type="ECO:0000313" key="10">
    <source>
        <dbReference type="EMBL" id="TQF08894.1"/>
    </source>
</evidence>
<evidence type="ECO:0000313" key="11">
    <source>
        <dbReference type="Proteomes" id="UP000315369"/>
    </source>
</evidence>